<dbReference type="Proteomes" id="UP000246050">
    <property type="component" value="Unassembled WGS sequence"/>
</dbReference>
<evidence type="ECO:0008006" key="4">
    <source>
        <dbReference type="Google" id="ProtNLM"/>
    </source>
</evidence>
<dbReference type="InterPro" id="IPR012341">
    <property type="entry name" value="6hp_glycosidase-like_sf"/>
</dbReference>
<comment type="caution">
    <text evidence="2">The sequence shown here is derived from an EMBL/GenBank/DDBJ whole genome shotgun (WGS) entry which is preliminary data.</text>
</comment>
<accession>A0A317DE78</accession>
<dbReference type="GO" id="GO:0016787">
    <property type="term" value="F:hydrolase activity"/>
    <property type="evidence" value="ECO:0007669"/>
    <property type="project" value="UniProtKB-KW"/>
</dbReference>
<organism evidence="2 3">
    <name type="scientific">Micromonospora sicca</name>
    <dbReference type="NCBI Taxonomy" id="2202420"/>
    <lineage>
        <taxon>Bacteria</taxon>
        <taxon>Bacillati</taxon>
        <taxon>Actinomycetota</taxon>
        <taxon>Actinomycetes</taxon>
        <taxon>Micromonosporales</taxon>
        <taxon>Micromonosporaceae</taxon>
        <taxon>Micromonospora</taxon>
    </lineage>
</organism>
<dbReference type="PANTHER" id="PTHR33886">
    <property type="entry name" value="UNSATURATED RHAMNOGALACTURONAN HYDROLASE (EUROFUNG)"/>
    <property type="match status" value="1"/>
</dbReference>
<keyword evidence="1" id="KW-0378">Hydrolase</keyword>
<sequence>MTDTARDTGLVAAIAEATAATTPRIWGFGVDGTLTALLRAGDALHRPDLTQRVVDLVTPSLTAPPDPTDHLIAVEAMLALAARRPGIDVADVCRRWLAAVRHARPRHPGGPRLHRPDLPPWQSTIWVDCMHTDGPGLAALGHPDEAVAYATAYAAALQLPNGLFQHGYDTAARQGNGVAWGRGQAWALLGLTDTLTRAYDGGLAERLTRLVDALAAHERDGQWSTVVDDLDAPVEASVAAYLAWTVPHAIDAGLVDPAHRAMADRAWTATLRRLTPGGTLAVSEATPVGAAPDYHDRALGAFPWGQAPVLHAALDRIAPAAPTGDGPDEEESR</sequence>
<dbReference type="AlphaFoldDB" id="A0A317DE78"/>
<evidence type="ECO:0000313" key="2">
    <source>
        <dbReference type="EMBL" id="PWR13119.1"/>
    </source>
</evidence>
<proteinExistence type="predicted"/>
<dbReference type="InterPro" id="IPR052043">
    <property type="entry name" value="PolySaccharide_Degr_Enz"/>
</dbReference>
<evidence type="ECO:0000256" key="1">
    <source>
        <dbReference type="ARBA" id="ARBA00022801"/>
    </source>
</evidence>
<dbReference type="EMBL" id="QGKS01000272">
    <property type="protein sequence ID" value="PWR13119.1"/>
    <property type="molecule type" value="Genomic_DNA"/>
</dbReference>
<gene>
    <name evidence="2" type="ORF">DKT69_21925</name>
</gene>
<dbReference type="InterPro" id="IPR010905">
    <property type="entry name" value="Glyco_hydro_88"/>
</dbReference>
<evidence type="ECO:0000313" key="3">
    <source>
        <dbReference type="Proteomes" id="UP000246050"/>
    </source>
</evidence>
<dbReference type="SUPFAM" id="SSF48208">
    <property type="entry name" value="Six-hairpin glycosidases"/>
    <property type="match status" value="1"/>
</dbReference>
<dbReference type="Gene3D" id="1.50.10.10">
    <property type="match status" value="1"/>
</dbReference>
<dbReference type="PANTHER" id="PTHR33886:SF8">
    <property type="entry name" value="UNSATURATED RHAMNOGALACTURONAN HYDROLASE (EUROFUNG)"/>
    <property type="match status" value="1"/>
</dbReference>
<protein>
    <recommendedName>
        <fullName evidence="4">Glycosyl hydrolase</fullName>
    </recommendedName>
</protein>
<dbReference type="InterPro" id="IPR008928">
    <property type="entry name" value="6-hairpin_glycosidase_sf"/>
</dbReference>
<dbReference type="Pfam" id="PF07470">
    <property type="entry name" value="Glyco_hydro_88"/>
    <property type="match status" value="1"/>
</dbReference>
<dbReference type="OrthoDB" id="6381507at2"/>
<dbReference type="GO" id="GO:0005975">
    <property type="term" value="P:carbohydrate metabolic process"/>
    <property type="evidence" value="ECO:0007669"/>
    <property type="project" value="InterPro"/>
</dbReference>
<name>A0A317DE78_9ACTN</name>
<dbReference type="RefSeq" id="WP_109803398.1">
    <property type="nucleotide sequence ID" value="NZ_QGKS01000272.1"/>
</dbReference>
<reference evidence="2 3" key="1">
    <citation type="submission" date="2018-05" db="EMBL/GenBank/DDBJ databases">
        <title>Micromonosporas from Atacama Desert.</title>
        <authorList>
            <person name="Carro L."/>
            <person name="Golinska P."/>
            <person name="Klenk H.-P."/>
            <person name="Goodfellow M."/>
        </authorList>
    </citation>
    <scope>NUCLEOTIDE SEQUENCE [LARGE SCALE GENOMIC DNA]</scope>
    <source>
        <strain evidence="2 3">4G51</strain>
    </source>
</reference>